<evidence type="ECO:0000256" key="2">
    <source>
        <dbReference type="ARBA" id="ARBA00022525"/>
    </source>
</evidence>
<dbReference type="Gene3D" id="2.10.10.10">
    <property type="entry name" value="Fibronectin, type II, collagen-binding"/>
    <property type="match status" value="1"/>
</dbReference>
<protein>
    <recommendedName>
        <fullName evidence="19">Coagulation factor XII</fullName>
        <ecNumber evidence="18">3.4.21.38</ecNumber>
    </recommendedName>
    <alternativeName>
        <fullName evidence="20">Hageman factor</fullName>
    </alternativeName>
</protein>
<feature type="disulfide bond" evidence="21">
    <location>
        <begin position="91"/>
        <end position="100"/>
    </location>
</feature>
<dbReference type="PROSITE" id="PS00135">
    <property type="entry name" value="TRYPSIN_SER"/>
    <property type="match status" value="1"/>
</dbReference>
<evidence type="ECO:0000256" key="23">
    <source>
        <dbReference type="PROSITE-ProRule" id="PRU00479"/>
    </source>
</evidence>
<dbReference type="InterPro" id="IPR018056">
    <property type="entry name" value="Kringle_CS"/>
</dbReference>
<dbReference type="PROSITE" id="PS01253">
    <property type="entry name" value="FN1_1"/>
    <property type="match status" value="1"/>
</dbReference>
<dbReference type="CDD" id="cd00062">
    <property type="entry name" value="FN2"/>
    <property type="match status" value="1"/>
</dbReference>
<dbReference type="SMART" id="SM00181">
    <property type="entry name" value="EGF"/>
    <property type="match status" value="2"/>
</dbReference>
<name>A0AAV7PDG8_PLEWA</name>
<keyword evidence="7" id="KW-0732">Signal</keyword>
<evidence type="ECO:0000256" key="15">
    <source>
        <dbReference type="ARBA" id="ARBA00023281"/>
    </source>
</evidence>
<dbReference type="PROSITE" id="PS00021">
    <property type="entry name" value="KRINGLE_1"/>
    <property type="match status" value="1"/>
</dbReference>
<dbReference type="GO" id="GO:0005615">
    <property type="term" value="C:extracellular space"/>
    <property type="evidence" value="ECO:0007669"/>
    <property type="project" value="TreeGrafter"/>
</dbReference>
<comment type="subcellular location">
    <subcellularLocation>
        <location evidence="1">Secreted</location>
    </subcellularLocation>
</comment>
<evidence type="ECO:0000256" key="6">
    <source>
        <dbReference type="ARBA" id="ARBA00022696"/>
    </source>
</evidence>
<dbReference type="FunFam" id="2.10.25.10:FF:000012">
    <property type="entry name" value="Delta-like protein"/>
    <property type="match status" value="1"/>
</dbReference>
<evidence type="ECO:0000256" key="3">
    <source>
        <dbReference type="ARBA" id="ARBA00022536"/>
    </source>
</evidence>
<feature type="domain" description="Fibronectin type-II" evidence="29">
    <location>
        <begin position="15"/>
        <end position="61"/>
    </location>
</feature>
<comment type="catalytic activity">
    <reaction evidence="16">
        <text>Selective cleavage of Arg-|-Ile bonds in factor VII to form factor VIIa and factor XI to form factor XIa.</text>
        <dbReference type="EC" id="3.4.21.38"/>
    </reaction>
</comment>
<evidence type="ECO:0000313" key="31">
    <source>
        <dbReference type="Proteomes" id="UP001066276"/>
    </source>
</evidence>
<dbReference type="InterPro" id="IPR000083">
    <property type="entry name" value="Fibronectin_type1"/>
</dbReference>
<dbReference type="InterPro" id="IPR013806">
    <property type="entry name" value="Kringle-like"/>
</dbReference>
<evidence type="ECO:0000256" key="17">
    <source>
        <dbReference type="ARBA" id="ARBA00037517"/>
    </source>
</evidence>
<evidence type="ECO:0000259" key="28">
    <source>
        <dbReference type="PROSITE" id="PS50240"/>
    </source>
</evidence>
<dbReference type="InterPro" id="IPR018114">
    <property type="entry name" value="TRYPSIN_HIS"/>
</dbReference>
<evidence type="ECO:0000256" key="19">
    <source>
        <dbReference type="ARBA" id="ARBA00039367"/>
    </source>
</evidence>
<dbReference type="Gene3D" id="2.40.20.10">
    <property type="entry name" value="Plasminogen Kringle 4"/>
    <property type="match status" value="1"/>
</dbReference>
<keyword evidence="9 24" id="KW-0378">Hydrolase</keyword>
<keyword evidence="2" id="KW-0964">Secreted</keyword>
<evidence type="ECO:0000259" key="26">
    <source>
        <dbReference type="PROSITE" id="PS50026"/>
    </source>
</evidence>
<dbReference type="FunFam" id="2.40.10.10:FF:000003">
    <property type="entry name" value="Transmembrane serine protease 3"/>
    <property type="match status" value="1"/>
</dbReference>
<dbReference type="SMART" id="SM00179">
    <property type="entry name" value="EGF_CA"/>
    <property type="match status" value="2"/>
</dbReference>
<evidence type="ECO:0000256" key="4">
    <source>
        <dbReference type="ARBA" id="ARBA00022572"/>
    </source>
</evidence>
<feature type="compositionally biased region" description="Polar residues" evidence="25">
    <location>
        <begin position="317"/>
        <end position="330"/>
    </location>
</feature>
<evidence type="ECO:0000256" key="20">
    <source>
        <dbReference type="ARBA" id="ARBA00042651"/>
    </source>
</evidence>
<dbReference type="SMART" id="SM00130">
    <property type="entry name" value="KR"/>
    <property type="match status" value="1"/>
</dbReference>
<dbReference type="PROSITE" id="PS00010">
    <property type="entry name" value="ASX_HYDROXYL"/>
    <property type="match status" value="1"/>
</dbReference>
<dbReference type="Pfam" id="PF00008">
    <property type="entry name" value="EGF"/>
    <property type="match status" value="2"/>
</dbReference>
<dbReference type="InterPro" id="IPR036943">
    <property type="entry name" value="FN_type2_sf"/>
</dbReference>
<proteinExistence type="predicted"/>
<feature type="domain" description="Peptidase S1" evidence="28">
    <location>
        <begin position="335"/>
        <end position="572"/>
    </location>
</feature>
<evidence type="ECO:0000313" key="30">
    <source>
        <dbReference type="EMBL" id="KAJ1126372.1"/>
    </source>
</evidence>
<dbReference type="InterPro" id="IPR001254">
    <property type="entry name" value="Trypsin_dom"/>
</dbReference>
<evidence type="ECO:0000256" key="5">
    <source>
        <dbReference type="ARBA" id="ARBA00022670"/>
    </source>
</evidence>
<evidence type="ECO:0000256" key="13">
    <source>
        <dbReference type="ARBA" id="ARBA00023157"/>
    </source>
</evidence>
<dbReference type="PROSITE" id="PS51092">
    <property type="entry name" value="FN2_2"/>
    <property type="match status" value="1"/>
</dbReference>
<dbReference type="GO" id="GO:0004252">
    <property type="term" value="F:serine-type endopeptidase activity"/>
    <property type="evidence" value="ECO:0007669"/>
    <property type="project" value="UniProtKB-EC"/>
</dbReference>
<dbReference type="InterPro" id="IPR033116">
    <property type="entry name" value="TRYPSIN_SER"/>
</dbReference>
<evidence type="ECO:0000259" key="29">
    <source>
        <dbReference type="PROSITE" id="PS51092"/>
    </source>
</evidence>
<comment type="caution">
    <text evidence="23">Lacks conserved residue(s) required for the propagation of feature annotation.</text>
</comment>
<dbReference type="SUPFAM" id="SSF57440">
    <property type="entry name" value="Kringle-like"/>
    <property type="match status" value="2"/>
</dbReference>
<evidence type="ECO:0000256" key="9">
    <source>
        <dbReference type="ARBA" id="ARBA00022801"/>
    </source>
</evidence>
<dbReference type="InterPro" id="IPR000562">
    <property type="entry name" value="FN_type2_dom"/>
</dbReference>
<dbReference type="SMART" id="SM00059">
    <property type="entry name" value="FN2"/>
    <property type="match status" value="1"/>
</dbReference>
<keyword evidence="31" id="KW-1185">Reference proteome</keyword>
<keyword evidence="11" id="KW-0094">Blood coagulation</keyword>
<dbReference type="CDD" id="cd00054">
    <property type="entry name" value="EGF_CA"/>
    <property type="match status" value="1"/>
</dbReference>
<dbReference type="PANTHER" id="PTHR24264:SF46">
    <property type="entry name" value="COAGULATION FACTOR XII"/>
    <property type="match status" value="1"/>
</dbReference>
<evidence type="ECO:0000256" key="10">
    <source>
        <dbReference type="ARBA" id="ARBA00022825"/>
    </source>
</evidence>
<dbReference type="InterPro" id="IPR000001">
    <property type="entry name" value="Kringle"/>
</dbReference>
<comment type="function">
    <text evidence="17">Factor XII is a serum glycoprotein that participates in the initiation of blood coagulation, fibrinolysis, and the generation of bradykinin and angiotensin. Prekallikrein is cleaved by factor XII to form kallikrein, which then cleaves factor XII first to alpha-factor XIIa and then trypsin cleaves it to beta-factor XIIa. Alpha-factor XIIa activates factor XI to factor XIa.</text>
</comment>
<evidence type="ECO:0000256" key="1">
    <source>
        <dbReference type="ARBA" id="ARBA00004613"/>
    </source>
</evidence>
<evidence type="ECO:0000256" key="12">
    <source>
        <dbReference type="ARBA" id="ARBA00023145"/>
    </source>
</evidence>
<evidence type="ECO:0000256" key="16">
    <source>
        <dbReference type="ARBA" id="ARBA00036304"/>
    </source>
</evidence>
<dbReference type="Pfam" id="PF00051">
    <property type="entry name" value="Kringle"/>
    <property type="match status" value="1"/>
</dbReference>
<dbReference type="Proteomes" id="UP001066276">
    <property type="component" value="Chromosome 7"/>
</dbReference>
<evidence type="ECO:0000256" key="22">
    <source>
        <dbReference type="PROSITE-ProRule" id="PRU00121"/>
    </source>
</evidence>
<feature type="domain" description="Kringle" evidence="27">
    <location>
        <begin position="186"/>
        <end position="268"/>
    </location>
</feature>
<dbReference type="InterPro" id="IPR043504">
    <property type="entry name" value="Peptidase_S1_PA_chymotrypsin"/>
</dbReference>
<keyword evidence="5 24" id="KW-0645">Protease</keyword>
<dbReference type="PRINTS" id="PR00722">
    <property type="entry name" value="CHYMOTRYPSIN"/>
</dbReference>
<evidence type="ECO:0000256" key="25">
    <source>
        <dbReference type="SAM" id="MobiDB-lite"/>
    </source>
</evidence>
<dbReference type="Pfam" id="PF00089">
    <property type="entry name" value="Trypsin"/>
    <property type="match status" value="1"/>
</dbReference>
<dbReference type="InterPro" id="IPR009003">
    <property type="entry name" value="Peptidase_S1_PA"/>
</dbReference>
<gene>
    <name evidence="30" type="ORF">NDU88_004780</name>
</gene>
<dbReference type="CDD" id="cd00108">
    <property type="entry name" value="KR"/>
    <property type="match status" value="1"/>
</dbReference>
<dbReference type="EC" id="3.4.21.38" evidence="18"/>
<dbReference type="GO" id="GO:0048812">
    <property type="term" value="P:neuron projection morphogenesis"/>
    <property type="evidence" value="ECO:0007669"/>
    <property type="project" value="UniProtKB-ARBA"/>
</dbReference>
<dbReference type="AlphaFoldDB" id="A0AAV7PDG8"/>
<dbReference type="InterPro" id="IPR050127">
    <property type="entry name" value="Serine_Proteases_S1"/>
</dbReference>
<evidence type="ECO:0000256" key="18">
    <source>
        <dbReference type="ARBA" id="ARBA00039013"/>
    </source>
</evidence>
<keyword evidence="13 21" id="KW-1015">Disulfide bond</keyword>
<dbReference type="SMART" id="SM00020">
    <property type="entry name" value="Tryp_SPc"/>
    <property type="match status" value="1"/>
</dbReference>
<dbReference type="InterPro" id="IPR001881">
    <property type="entry name" value="EGF-like_Ca-bd_dom"/>
</dbReference>
<accession>A0AAV7PDG8</accession>
<dbReference type="GO" id="GO:0005791">
    <property type="term" value="C:rough endoplasmic reticulum"/>
    <property type="evidence" value="ECO:0007669"/>
    <property type="project" value="TreeGrafter"/>
</dbReference>
<keyword evidence="14" id="KW-0325">Glycoprotein</keyword>
<dbReference type="FunFam" id="2.40.20.10:FF:000016">
    <property type="entry name" value="Coagulation factor XII"/>
    <property type="match status" value="1"/>
</dbReference>
<dbReference type="GO" id="GO:0005886">
    <property type="term" value="C:plasma membrane"/>
    <property type="evidence" value="ECO:0007669"/>
    <property type="project" value="UniProtKB-ARBA"/>
</dbReference>
<dbReference type="PROSITE" id="PS50240">
    <property type="entry name" value="TRYPSIN_DOM"/>
    <property type="match status" value="1"/>
</dbReference>
<sequence length="584" mass="64354">MDTRLPQCAVHVLTESGQPCHFPFRHNRQFFNSCIRKGRQRLWCAITKNYDKDQKWSYCTEEKIVKDHCAKSPCENGGTCKNTLTNYDCECVEGYTGRDCQTEMCFDAQLLQFFDLEERWMRARPPHVEECHCSKKGTSCKRTNVKSCDVNPCLNGGHCWEAKKSRVCSCPKEYTGKFCDIDPREFCYSGNGVSYRGTAQTTASGLECLPWNSDIMFHELSIHSMDEALISGLGGHPYCRNPGHDVQPWCYVVKDQRISWEHCSIPKCNVTEEESTAVTKKTPLGSKDTAPETREATPGTRDTVAGTPEPPVKRDTSLSSCGKRSRKSPSMTSRIVGGLVALPASHPYMAALYLGKQFCGGTLIAPCWVVTAAHCLQIISDPSQMTVVLGQNNFNETNKNTATFQVQAYFPHEEYVQTTYAHDIGLVRLKEKDGHCAEYSSFIQPACLPSGQDPVRASTQCEVVGWGHQFEEATEYSDFLQEASVPIIPLDRCRAPDIHGNRIVPGMLCAGFLEGGTDACQGDSGGPLVCELGGQVVLHGVVSWGSGCAEENKPGVYTSVAAYSTWIQDVISRHGASPVGKAGP</sequence>
<dbReference type="PANTHER" id="PTHR24264">
    <property type="entry name" value="TRYPSIN-RELATED"/>
    <property type="match status" value="1"/>
</dbReference>
<evidence type="ECO:0000256" key="7">
    <source>
        <dbReference type="ARBA" id="ARBA00022729"/>
    </source>
</evidence>
<evidence type="ECO:0000256" key="24">
    <source>
        <dbReference type="RuleBase" id="RU363034"/>
    </source>
</evidence>
<dbReference type="CDD" id="cd00190">
    <property type="entry name" value="Tryp_SPc"/>
    <property type="match status" value="1"/>
</dbReference>
<evidence type="ECO:0000256" key="8">
    <source>
        <dbReference type="ARBA" id="ARBA00022737"/>
    </source>
</evidence>
<dbReference type="InterPro" id="IPR000152">
    <property type="entry name" value="EGF-type_Asp/Asn_hydroxyl_site"/>
</dbReference>
<evidence type="ECO:0000256" key="21">
    <source>
        <dbReference type="PROSITE-ProRule" id="PRU00076"/>
    </source>
</evidence>
<dbReference type="Gene3D" id="2.10.25.10">
    <property type="entry name" value="Laminin"/>
    <property type="match status" value="2"/>
</dbReference>
<dbReference type="GO" id="GO:0031638">
    <property type="term" value="P:zymogen activation"/>
    <property type="evidence" value="ECO:0007669"/>
    <property type="project" value="TreeGrafter"/>
</dbReference>
<keyword evidence="8" id="KW-0677">Repeat</keyword>
<dbReference type="GO" id="GO:0042730">
    <property type="term" value="P:fibrinolysis"/>
    <property type="evidence" value="ECO:0007669"/>
    <property type="project" value="UniProtKB-KW"/>
</dbReference>
<keyword evidence="10 24" id="KW-0720">Serine protease</keyword>
<dbReference type="SUPFAM" id="SSF57196">
    <property type="entry name" value="EGF/Laminin"/>
    <property type="match status" value="1"/>
</dbReference>
<evidence type="ECO:0000259" key="27">
    <source>
        <dbReference type="PROSITE" id="PS50070"/>
    </source>
</evidence>
<dbReference type="GO" id="GO:0005509">
    <property type="term" value="F:calcium ion binding"/>
    <property type="evidence" value="ECO:0007669"/>
    <property type="project" value="InterPro"/>
</dbReference>
<dbReference type="Gene3D" id="2.40.10.10">
    <property type="entry name" value="Trypsin-like serine proteases"/>
    <property type="match status" value="1"/>
</dbReference>
<dbReference type="PRINTS" id="PR00013">
    <property type="entry name" value="FNTYPEII"/>
</dbReference>
<keyword evidence="12" id="KW-0865">Zymogen</keyword>
<evidence type="ECO:0000256" key="11">
    <source>
        <dbReference type="ARBA" id="ARBA00023084"/>
    </source>
</evidence>
<dbReference type="SUPFAM" id="SSF50494">
    <property type="entry name" value="Trypsin-like serine proteases"/>
    <property type="match status" value="1"/>
</dbReference>
<reference evidence="30" key="1">
    <citation type="journal article" date="2022" name="bioRxiv">
        <title>Sequencing and chromosome-scale assembly of the giantPleurodeles waltlgenome.</title>
        <authorList>
            <person name="Brown T."/>
            <person name="Elewa A."/>
            <person name="Iarovenko S."/>
            <person name="Subramanian E."/>
            <person name="Araus A.J."/>
            <person name="Petzold A."/>
            <person name="Susuki M."/>
            <person name="Suzuki K.-i.T."/>
            <person name="Hayashi T."/>
            <person name="Toyoda A."/>
            <person name="Oliveira C."/>
            <person name="Osipova E."/>
            <person name="Leigh N.D."/>
            <person name="Simon A."/>
            <person name="Yun M.H."/>
        </authorList>
    </citation>
    <scope>NUCLEOTIDE SEQUENCE</scope>
    <source>
        <strain evidence="30">20211129_DDA</strain>
        <tissue evidence="30">Liver</tissue>
    </source>
</reference>
<dbReference type="Pfam" id="PF00040">
    <property type="entry name" value="fn2"/>
    <property type="match status" value="1"/>
</dbReference>
<dbReference type="PROSITE" id="PS50026">
    <property type="entry name" value="EGF_3"/>
    <property type="match status" value="2"/>
</dbReference>
<feature type="domain" description="EGF-like" evidence="26">
    <location>
        <begin position="144"/>
        <end position="180"/>
    </location>
</feature>
<organism evidence="30 31">
    <name type="scientific">Pleurodeles waltl</name>
    <name type="common">Iberian ribbed newt</name>
    <dbReference type="NCBI Taxonomy" id="8319"/>
    <lineage>
        <taxon>Eukaryota</taxon>
        <taxon>Metazoa</taxon>
        <taxon>Chordata</taxon>
        <taxon>Craniata</taxon>
        <taxon>Vertebrata</taxon>
        <taxon>Euteleostomi</taxon>
        <taxon>Amphibia</taxon>
        <taxon>Batrachia</taxon>
        <taxon>Caudata</taxon>
        <taxon>Salamandroidea</taxon>
        <taxon>Salamandridae</taxon>
        <taxon>Pleurodelinae</taxon>
        <taxon>Pleurodeles</taxon>
    </lineage>
</organism>
<dbReference type="FunFam" id="2.10.25.10:FF:000230">
    <property type="entry name" value="Delta-like protein"/>
    <property type="match status" value="1"/>
</dbReference>
<comment type="caution">
    <text evidence="30">The sequence shown here is derived from an EMBL/GenBank/DDBJ whole genome shotgun (WGS) entry which is preliminary data.</text>
</comment>
<dbReference type="InterPro" id="IPR001314">
    <property type="entry name" value="Peptidase_S1A"/>
</dbReference>
<feature type="domain" description="EGF-like" evidence="26">
    <location>
        <begin position="65"/>
        <end position="101"/>
    </location>
</feature>
<keyword evidence="15" id="KW-0280">Fibrinolysis</keyword>
<dbReference type="GO" id="GO:0042063">
    <property type="term" value="P:gliogenesis"/>
    <property type="evidence" value="ECO:0007669"/>
    <property type="project" value="UniProtKB-ARBA"/>
</dbReference>
<dbReference type="EMBL" id="JANPWB010000011">
    <property type="protein sequence ID" value="KAJ1126372.1"/>
    <property type="molecule type" value="Genomic_DNA"/>
</dbReference>
<dbReference type="InterPro" id="IPR000742">
    <property type="entry name" value="EGF"/>
</dbReference>
<dbReference type="PROSITE" id="PS00022">
    <property type="entry name" value="EGF_1"/>
    <property type="match status" value="2"/>
</dbReference>
<dbReference type="PROSITE" id="PS00134">
    <property type="entry name" value="TRYPSIN_HIS"/>
    <property type="match status" value="1"/>
</dbReference>
<keyword evidence="4 22" id="KW-0420">Kringle</keyword>
<dbReference type="InterPro" id="IPR038178">
    <property type="entry name" value="Kringle_sf"/>
</dbReference>
<dbReference type="PROSITE" id="PS50070">
    <property type="entry name" value="KRINGLE_2"/>
    <property type="match status" value="1"/>
</dbReference>
<dbReference type="PRINTS" id="PR00018">
    <property type="entry name" value="KRINGLE"/>
</dbReference>
<feature type="region of interest" description="Disordered" evidence="25">
    <location>
        <begin position="276"/>
        <end position="330"/>
    </location>
</feature>
<evidence type="ECO:0000256" key="14">
    <source>
        <dbReference type="ARBA" id="ARBA00023180"/>
    </source>
</evidence>
<keyword evidence="6" id="KW-0356">Hemostasis</keyword>
<dbReference type="GO" id="GO:0007596">
    <property type="term" value="P:blood coagulation"/>
    <property type="evidence" value="ECO:0007669"/>
    <property type="project" value="UniProtKB-KW"/>
</dbReference>
<dbReference type="PROSITE" id="PS01186">
    <property type="entry name" value="EGF_2"/>
    <property type="match status" value="1"/>
</dbReference>
<keyword evidence="3 21" id="KW-0245">EGF-like domain</keyword>
<feature type="disulfide bond" evidence="21">
    <location>
        <begin position="170"/>
        <end position="179"/>
    </location>
</feature>